<feature type="compositionally biased region" description="Basic and acidic residues" evidence="1">
    <location>
        <begin position="77"/>
        <end position="86"/>
    </location>
</feature>
<protein>
    <submittedName>
        <fullName evidence="2">Uncharacterized protein</fullName>
    </submittedName>
</protein>
<evidence type="ECO:0000256" key="1">
    <source>
        <dbReference type="SAM" id="MobiDB-lite"/>
    </source>
</evidence>
<feature type="region of interest" description="Disordered" evidence="1">
    <location>
        <begin position="77"/>
        <end position="96"/>
    </location>
</feature>
<feature type="compositionally biased region" description="Basic residues" evidence="1">
    <location>
        <begin position="87"/>
        <end position="96"/>
    </location>
</feature>
<sequence>MVDFLGTFNKISSYVSSVASKLGAIGGQVWTCITSVDWTDLWSAPKNSLVQTWNKLIEEIKKLWHTIWGWIVGTPSQEEKKDETSTNRRRRHVLED</sequence>
<keyword evidence="3" id="KW-1185">Reference proteome</keyword>
<gene>
    <name evidence="2" type="ORF">WA026_007370</name>
</gene>
<evidence type="ECO:0000313" key="3">
    <source>
        <dbReference type="Proteomes" id="UP001431783"/>
    </source>
</evidence>
<dbReference type="AlphaFoldDB" id="A0AAW1UNZ6"/>
<dbReference type="Proteomes" id="UP001431783">
    <property type="component" value="Unassembled WGS sequence"/>
</dbReference>
<organism evidence="2 3">
    <name type="scientific">Henosepilachna vigintioctopunctata</name>
    <dbReference type="NCBI Taxonomy" id="420089"/>
    <lineage>
        <taxon>Eukaryota</taxon>
        <taxon>Metazoa</taxon>
        <taxon>Ecdysozoa</taxon>
        <taxon>Arthropoda</taxon>
        <taxon>Hexapoda</taxon>
        <taxon>Insecta</taxon>
        <taxon>Pterygota</taxon>
        <taxon>Neoptera</taxon>
        <taxon>Endopterygota</taxon>
        <taxon>Coleoptera</taxon>
        <taxon>Polyphaga</taxon>
        <taxon>Cucujiformia</taxon>
        <taxon>Coccinelloidea</taxon>
        <taxon>Coccinellidae</taxon>
        <taxon>Epilachninae</taxon>
        <taxon>Epilachnini</taxon>
        <taxon>Henosepilachna</taxon>
    </lineage>
</organism>
<proteinExistence type="predicted"/>
<reference evidence="2 3" key="1">
    <citation type="submission" date="2023-03" db="EMBL/GenBank/DDBJ databases">
        <title>Genome insight into feeding habits of ladybird beetles.</title>
        <authorList>
            <person name="Li H.-S."/>
            <person name="Huang Y.-H."/>
            <person name="Pang H."/>
        </authorList>
    </citation>
    <scope>NUCLEOTIDE SEQUENCE [LARGE SCALE GENOMIC DNA]</scope>
    <source>
        <strain evidence="2">SYSU_2023b</strain>
        <tissue evidence="2">Whole body</tissue>
    </source>
</reference>
<dbReference type="EMBL" id="JARQZJ010000093">
    <property type="protein sequence ID" value="KAK9884528.1"/>
    <property type="molecule type" value="Genomic_DNA"/>
</dbReference>
<accession>A0AAW1UNZ6</accession>
<comment type="caution">
    <text evidence="2">The sequence shown here is derived from an EMBL/GenBank/DDBJ whole genome shotgun (WGS) entry which is preliminary data.</text>
</comment>
<evidence type="ECO:0000313" key="2">
    <source>
        <dbReference type="EMBL" id="KAK9884528.1"/>
    </source>
</evidence>
<name>A0AAW1UNZ6_9CUCU</name>